<accession>A0A094QA96</accession>
<keyword evidence="4" id="KW-0805">Transcription regulation</keyword>
<proteinExistence type="inferred from homology"/>
<dbReference type="GO" id="GO:0005829">
    <property type="term" value="C:cytosol"/>
    <property type="evidence" value="ECO:0007669"/>
    <property type="project" value="TreeGrafter"/>
</dbReference>
<evidence type="ECO:0000313" key="7">
    <source>
        <dbReference type="EMBL" id="KGA20322.1"/>
    </source>
</evidence>
<sequence>MSARSKARKQTIDLLYESDIRTSDLLELLATRDVTEEGVDARPIREYTRALVEGIHLHKRKIDELITTYSQGWDMDRLAAVDRNILRLGIFEILWADDVEDAIVIDEALNLAQSLSTDDSAGFIHGVLGRIITIKSSLAL</sequence>
<organism evidence="7">
    <name type="scientific">freshwater metagenome</name>
    <dbReference type="NCBI Taxonomy" id="449393"/>
    <lineage>
        <taxon>unclassified sequences</taxon>
        <taxon>metagenomes</taxon>
        <taxon>ecological metagenomes</taxon>
    </lineage>
</organism>
<dbReference type="EMBL" id="JNSK01000004">
    <property type="protein sequence ID" value="KGA20322.1"/>
    <property type="molecule type" value="Genomic_DNA"/>
</dbReference>
<evidence type="ECO:0000256" key="2">
    <source>
        <dbReference type="ARBA" id="ARBA00022814"/>
    </source>
</evidence>
<comment type="caution">
    <text evidence="7">The sequence shown here is derived from an EMBL/GenBank/DDBJ whole genome shotgun (WGS) entry which is preliminary data.</text>
</comment>
<dbReference type="PANTHER" id="PTHR11078:SF3">
    <property type="entry name" value="ANTITERMINATION NUSB DOMAIN-CONTAINING PROTEIN"/>
    <property type="match status" value="1"/>
</dbReference>
<keyword evidence="3" id="KW-0694">RNA-binding</keyword>
<gene>
    <name evidence="7" type="ORF">GM50_2480</name>
</gene>
<comment type="similarity">
    <text evidence="1">Belongs to the NusB family.</text>
</comment>
<dbReference type="Pfam" id="PF01029">
    <property type="entry name" value="NusB"/>
    <property type="match status" value="1"/>
</dbReference>
<dbReference type="NCBIfam" id="TIGR01951">
    <property type="entry name" value="nusB"/>
    <property type="match status" value="1"/>
</dbReference>
<dbReference type="Gene3D" id="1.10.940.10">
    <property type="entry name" value="NusB-like"/>
    <property type="match status" value="1"/>
</dbReference>
<dbReference type="GO" id="GO:0006353">
    <property type="term" value="P:DNA-templated transcription termination"/>
    <property type="evidence" value="ECO:0007669"/>
    <property type="project" value="InterPro"/>
</dbReference>
<dbReference type="GO" id="GO:0031564">
    <property type="term" value="P:transcription antitermination"/>
    <property type="evidence" value="ECO:0007669"/>
    <property type="project" value="UniProtKB-KW"/>
</dbReference>
<dbReference type="GO" id="GO:0003723">
    <property type="term" value="F:RNA binding"/>
    <property type="evidence" value="ECO:0007669"/>
    <property type="project" value="UniProtKB-KW"/>
</dbReference>
<evidence type="ECO:0000256" key="5">
    <source>
        <dbReference type="ARBA" id="ARBA00023163"/>
    </source>
</evidence>
<evidence type="ECO:0000256" key="1">
    <source>
        <dbReference type="ARBA" id="ARBA00005952"/>
    </source>
</evidence>
<dbReference type="SUPFAM" id="SSF48013">
    <property type="entry name" value="NusB-like"/>
    <property type="match status" value="1"/>
</dbReference>
<evidence type="ECO:0000256" key="4">
    <source>
        <dbReference type="ARBA" id="ARBA00023015"/>
    </source>
</evidence>
<dbReference type="InterPro" id="IPR035926">
    <property type="entry name" value="NusB-like_sf"/>
</dbReference>
<feature type="domain" description="NusB/RsmB/TIM44" evidence="6">
    <location>
        <begin position="6"/>
        <end position="132"/>
    </location>
</feature>
<keyword evidence="5" id="KW-0804">Transcription</keyword>
<dbReference type="AlphaFoldDB" id="A0A094QA96"/>
<protein>
    <recommendedName>
        <fullName evidence="6">NusB/RsmB/TIM44 domain-containing protein</fullName>
    </recommendedName>
</protein>
<name>A0A094QA96_9ZZZZ</name>
<dbReference type="HAMAP" id="MF_00073">
    <property type="entry name" value="NusB"/>
    <property type="match status" value="1"/>
</dbReference>
<dbReference type="InterPro" id="IPR011605">
    <property type="entry name" value="NusB_fam"/>
</dbReference>
<reference evidence="7" key="1">
    <citation type="submission" date="2014-05" db="EMBL/GenBank/DDBJ databases">
        <title>Key roles for freshwater Actinobacteria revealed by deep metagenomic sequencing.</title>
        <authorList>
            <person name="Ghai R."/>
            <person name="Mizuno C.M."/>
            <person name="Picazo A."/>
            <person name="Camacho A."/>
            <person name="Rodriguez-Valera F."/>
        </authorList>
    </citation>
    <scope>NUCLEOTIDE SEQUENCE</scope>
</reference>
<dbReference type="PANTHER" id="PTHR11078">
    <property type="entry name" value="N UTILIZATION SUBSTANCE PROTEIN B-RELATED"/>
    <property type="match status" value="1"/>
</dbReference>
<evidence type="ECO:0000256" key="3">
    <source>
        <dbReference type="ARBA" id="ARBA00022884"/>
    </source>
</evidence>
<keyword evidence="2" id="KW-0889">Transcription antitermination</keyword>
<evidence type="ECO:0000259" key="6">
    <source>
        <dbReference type="Pfam" id="PF01029"/>
    </source>
</evidence>
<dbReference type="InterPro" id="IPR006027">
    <property type="entry name" value="NusB_RsmB_TIM44"/>
</dbReference>